<name>A0A9Q0II09_9TELE</name>
<protein>
    <recommendedName>
        <fullName evidence="5">Thrombospondin-like N-terminal domain-containing protein</fullName>
    </recommendedName>
</protein>
<dbReference type="SMART" id="SM00210">
    <property type="entry name" value="TSPN"/>
    <property type="match status" value="1"/>
</dbReference>
<organism evidence="6 7">
    <name type="scientific">Muraenolepis orangiensis</name>
    <name type="common">Patagonian moray cod</name>
    <dbReference type="NCBI Taxonomy" id="630683"/>
    <lineage>
        <taxon>Eukaryota</taxon>
        <taxon>Metazoa</taxon>
        <taxon>Chordata</taxon>
        <taxon>Craniata</taxon>
        <taxon>Vertebrata</taxon>
        <taxon>Euteleostomi</taxon>
        <taxon>Actinopterygii</taxon>
        <taxon>Neopterygii</taxon>
        <taxon>Teleostei</taxon>
        <taxon>Neoteleostei</taxon>
        <taxon>Acanthomorphata</taxon>
        <taxon>Zeiogadaria</taxon>
        <taxon>Gadariae</taxon>
        <taxon>Gadiformes</taxon>
        <taxon>Muraenolepidoidei</taxon>
        <taxon>Muraenolepididae</taxon>
        <taxon>Muraenolepis</taxon>
    </lineage>
</organism>
<dbReference type="InterPro" id="IPR048287">
    <property type="entry name" value="TSPN-like_N"/>
</dbReference>
<feature type="chain" id="PRO_5040380521" description="Thrombospondin-like N-terminal domain-containing protein" evidence="4">
    <location>
        <begin position="34"/>
        <end position="684"/>
    </location>
</feature>
<dbReference type="Gene3D" id="2.60.120.200">
    <property type="match status" value="1"/>
</dbReference>
<evidence type="ECO:0000259" key="5">
    <source>
        <dbReference type="SMART" id="SM00210"/>
    </source>
</evidence>
<dbReference type="InterPro" id="IPR013320">
    <property type="entry name" value="ConA-like_dom_sf"/>
</dbReference>
<feature type="domain" description="Thrombospondin-like N-terminal" evidence="5">
    <location>
        <begin position="41"/>
        <end position="230"/>
    </location>
</feature>
<accession>A0A9Q0II09</accession>
<reference evidence="6" key="1">
    <citation type="submission" date="2022-07" db="EMBL/GenBank/DDBJ databases">
        <title>Chromosome-level genome of Muraenolepis orangiensis.</title>
        <authorList>
            <person name="Kim J."/>
        </authorList>
    </citation>
    <scope>NUCLEOTIDE SEQUENCE</scope>
    <source>
        <strain evidence="6">KU_S4_2022</strain>
        <tissue evidence="6">Muscle</tissue>
    </source>
</reference>
<dbReference type="PANTHER" id="PTHR24637">
    <property type="entry name" value="COLLAGEN"/>
    <property type="match status" value="1"/>
</dbReference>
<proteinExistence type="predicted"/>
<gene>
    <name evidence="6" type="ORF">NHX12_033488</name>
</gene>
<keyword evidence="2" id="KW-0677">Repeat</keyword>
<dbReference type="EMBL" id="JANIIK010000048">
    <property type="protein sequence ID" value="KAJ3599529.1"/>
    <property type="molecule type" value="Genomic_DNA"/>
</dbReference>
<keyword evidence="1 4" id="KW-0732">Signal</keyword>
<dbReference type="AlphaFoldDB" id="A0A9Q0II09"/>
<dbReference type="InterPro" id="IPR008160">
    <property type="entry name" value="Collagen"/>
</dbReference>
<dbReference type="Pfam" id="PF01391">
    <property type="entry name" value="Collagen"/>
    <property type="match status" value="1"/>
</dbReference>
<evidence type="ECO:0000256" key="4">
    <source>
        <dbReference type="SAM" id="SignalP"/>
    </source>
</evidence>
<evidence type="ECO:0000313" key="7">
    <source>
        <dbReference type="Proteomes" id="UP001148018"/>
    </source>
</evidence>
<evidence type="ECO:0000256" key="2">
    <source>
        <dbReference type="ARBA" id="ARBA00022737"/>
    </source>
</evidence>
<sequence>MNEPQTASLGSPPGEGRWSFLLLLSVCAAVLSAEEDYRTQGVDLLHRLGLTALSITDTPYEGTSSSSSIYSTSPSPSNPGVGVLLDPDSLYEAPAGLFSPEISNDFSVVVSLSSWRANNAFLLSVKDGQDRVRFGIQLLPRRVVVYTADKASVYFTYNWQDGRQHSFAVGVRQRSVSFHADCGAVYQWEQTLGRPQPLASPGGLLTLGRMNSMAAPFQGRICQLDIYPSAQAAAHYCTYLRKQCRLADTFRSSPTPSSDVEVNNPPSEHLIDTFDRHHAVPTPTSAKADSEQPPSIHYPTQYSTLRPSVHPDLGDSLGYTSIPSVHRETRTPLATTNRLEGVDLTPRNTASATASMPAQGTRNEDHYENNTEGDGTPRRPPNPGATPSSNTFTPSGIQNPHPGLTKEKLVVQHRPNRTTLYRHNQLDTTEEQGPDDSYDSVDAEGYDYGYEEPDYFYDYDGFLGPKGDPGPEVGAFMNGNLSYEQEQLSGLAGPEGTPGPKGVRGFIGPPGVAGPPGLEGQRGPVGGTGISGFPGLRGGLGEIGPQGPPGPSGPEGFPGDIGTPGVNGPPGPKAENGDLGNIGKNGPQNYLSSAVLRCAMEQREGHGPHLSLAHCPGGVLDLWLWATGLEGFQICGSGPQVWMGSRPVALGHSPGWVPNLWLWATALDGFQTCGSGPQPCYPPG</sequence>
<feature type="compositionally biased region" description="Polar residues" evidence="3">
    <location>
        <begin position="385"/>
        <end position="398"/>
    </location>
</feature>
<feature type="region of interest" description="Disordered" evidence="3">
    <location>
        <begin position="416"/>
        <end position="440"/>
    </location>
</feature>
<feature type="compositionally biased region" description="Acidic residues" evidence="3">
    <location>
        <begin position="428"/>
        <end position="440"/>
    </location>
</feature>
<feature type="signal peptide" evidence="4">
    <location>
        <begin position="1"/>
        <end position="33"/>
    </location>
</feature>
<feature type="compositionally biased region" description="Polar residues" evidence="3">
    <location>
        <begin position="346"/>
        <end position="361"/>
    </location>
</feature>
<keyword evidence="7" id="KW-1185">Reference proteome</keyword>
<evidence type="ECO:0000256" key="1">
    <source>
        <dbReference type="ARBA" id="ARBA00022729"/>
    </source>
</evidence>
<dbReference type="Proteomes" id="UP001148018">
    <property type="component" value="Unassembled WGS sequence"/>
</dbReference>
<dbReference type="PANTHER" id="PTHR24637:SF421">
    <property type="entry name" value="CUTICLE COLLAGEN DPY-2"/>
    <property type="match status" value="1"/>
</dbReference>
<dbReference type="OrthoDB" id="8939548at2759"/>
<dbReference type="SUPFAM" id="SSF49899">
    <property type="entry name" value="Concanavalin A-like lectins/glucanases"/>
    <property type="match status" value="1"/>
</dbReference>
<evidence type="ECO:0000313" key="6">
    <source>
        <dbReference type="EMBL" id="KAJ3599529.1"/>
    </source>
</evidence>
<feature type="region of interest" description="Disordered" evidence="3">
    <location>
        <begin position="544"/>
        <end position="585"/>
    </location>
</feature>
<feature type="region of interest" description="Disordered" evidence="3">
    <location>
        <begin position="308"/>
        <end position="404"/>
    </location>
</feature>
<comment type="caution">
    <text evidence="6">The sequence shown here is derived from an EMBL/GenBank/DDBJ whole genome shotgun (WGS) entry which is preliminary data.</text>
</comment>
<evidence type="ECO:0000256" key="3">
    <source>
        <dbReference type="SAM" id="MobiDB-lite"/>
    </source>
</evidence>